<sequence>MVKYDCIQLLFKILCTGNKQKIIHYSRKTTMVRKKDILNERLKNYTIETDVSRKVRQKVAFRLAAKNIFLMYNKVSSSFTVEDISYSLLEKLKPYGVLS</sequence>
<geneLocation type="chloroplast" evidence="1"/>
<proteinExistence type="predicted"/>
<evidence type="ECO:0000313" key="1">
    <source>
        <dbReference type="EMBL" id="AKL82392.1"/>
    </source>
</evidence>
<reference evidence="1" key="1">
    <citation type="journal article" date="2015" name="J. Eukaryot. Microbiol.">
        <title>Chloroplast Genome Evolution in the Euglenaceae.</title>
        <authorList>
            <person name="Bennett M.S."/>
            <person name="Triemer R.E."/>
        </authorList>
    </citation>
    <scope>NUCLEOTIDE SEQUENCE</scope>
    <source>
        <strain evidence="1">SAG 1224-5/15</strain>
    </source>
</reference>
<organism evidence="1">
    <name type="scientific">Euglena gracilis var. bacillaris</name>
    <dbReference type="NCBI Taxonomy" id="158060"/>
    <lineage>
        <taxon>Eukaryota</taxon>
        <taxon>Discoba</taxon>
        <taxon>Euglenozoa</taxon>
        <taxon>Euglenida</taxon>
        <taxon>Spirocuta</taxon>
        <taxon>Euglenophyceae</taxon>
        <taxon>Euglenales</taxon>
        <taxon>Euglenaceae</taxon>
        <taxon>Euglena</taxon>
    </lineage>
</organism>
<keyword evidence="1" id="KW-0150">Chloroplast</keyword>
<protein>
    <submittedName>
        <fullName evidence="1">Uncharacterized protein</fullName>
    </submittedName>
</protein>
<name>A0A0G3VQS8_EUGGR</name>
<dbReference type="AlphaFoldDB" id="A0A0G3VQS8"/>
<keyword evidence="1" id="KW-0934">Plastid</keyword>
<accession>A0A0G3VQS8</accession>
<dbReference type="EMBL" id="KP686076">
    <property type="protein sequence ID" value="AKL82392.1"/>
    <property type="molecule type" value="Genomic_DNA"/>
</dbReference>